<reference evidence="1" key="1">
    <citation type="journal article" date="2014" name="Front. Microbiol.">
        <title>High frequency of phylogenetically diverse reductive dehalogenase-homologous genes in deep subseafloor sedimentary metagenomes.</title>
        <authorList>
            <person name="Kawai M."/>
            <person name="Futagami T."/>
            <person name="Toyoda A."/>
            <person name="Takaki Y."/>
            <person name="Nishi S."/>
            <person name="Hori S."/>
            <person name="Arai W."/>
            <person name="Tsubouchi T."/>
            <person name="Morono Y."/>
            <person name="Uchiyama I."/>
            <person name="Ito T."/>
            <person name="Fujiyama A."/>
            <person name="Inagaki F."/>
            <person name="Takami H."/>
        </authorList>
    </citation>
    <scope>NUCLEOTIDE SEQUENCE</scope>
    <source>
        <strain evidence="1">Expedition CK06-06</strain>
    </source>
</reference>
<evidence type="ECO:0000313" key="1">
    <source>
        <dbReference type="EMBL" id="GAG89114.1"/>
    </source>
</evidence>
<comment type="caution">
    <text evidence="1">The sequence shown here is derived from an EMBL/GenBank/DDBJ whole genome shotgun (WGS) entry which is preliminary data.</text>
</comment>
<protein>
    <submittedName>
        <fullName evidence="1">Uncharacterized protein</fullName>
    </submittedName>
</protein>
<name>X1B0C1_9ZZZZ</name>
<organism evidence="1">
    <name type="scientific">marine sediment metagenome</name>
    <dbReference type="NCBI Taxonomy" id="412755"/>
    <lineage>
        <taxon>unclassified sequences</taxon>
        <taxon>metagenomes</taxon>
        <taxon>ecological metagenomes</taxon>
    </lineage>
</organism>
<gene>
    <name evidence="1" type="ORF">S01H4_24998</name>
</gene>
<proteinExistence type="predicted"/>
<sequence length="106" mass="12662">MKLAFIATKQNKRIEVILEDNLLSIFRDKIFSSPIASRNKFERLKKQYGKDNFKIEIITSEERRKELKAERKRNINTAHLKANANRLKYRIIMGKRTRISNEKNKL</sequence>
<dbReference type="EMBL" id="BART01011837">
    <property type="protein sequence ID" value="GAG89114.1"/>
    <property type="molecule type" value="Genomic_DNA"/>
</dbReference>
<dbReference type="AlphaFoldDB" id="X1B0C1"/>
<accession>X1B0C1</accession>